<dbReference type="PROSITE" id="PS51186">
    <property type="entry name" value="GNAT"/>
    <property type="match status" value="1"/>
</dbReference>
<organism evidence="2 3">
    <name type="scientific">Evansella alkalicola</name>
    <dbReference type="NCBI Taxonomy" id="745819"/>
    <lineage>
        <taxon>Bacteria</taxon>
        <taxon>Bacillati</taxon>
        <taxon>Bacillota</taxon>
        <taxon>Bacilli</taxon>
        <taxon>Bacillales</taxon>
        <taxon>Bacillaceae</taxon>
        <taxon>Evansella</taxon>
    </lineage>
</organism>
<comment type="caution">
    <text evidence="2">The sequence shown here is derived from an EMBL/GenBank/DDBJ whole genome shotgun (WGS) entry which is preliminary data.</text>
</comment>
<name>A0ABS6JN77_9BACI</name>
<feature type="domain" description="N-acetyltransferase" evidence="1">
    <location>
        <begin position="1"/>
        <end position="166"/>
    </location>
</feature>
<dbReference type="RefSeq" id="WP_088075187.1">
    <property type="nucleotide sequence ID" value="NZ_JAHQCR010000010.1"/>
</dbReference>
<evidence type="ECO:0000313" key="2">
    <source>
        <dbReference type="EMBL" id="MBU9720028.1"/>
    </source>
</evidence>
<dbReference type="SUPFAM" id="SSF55729">
    <property type="entry name" value="Acyl-CoA N-acyltransferases (Nat)"/>
    <property type="match status" value="1"/>
</dbReference>
<reference evidence="2 3" key="1">
    <citation type="submission" date="2021-06" db="EMBL/GenBank/DDBJ databases">
        <title>Bacillus sp. RD4P76, an endophyte from a halophyte.</title>
        <authorList>
            <person name="Sun J.-Q."/>
        </authorList>
    </citation>
    <scope>NUCLEOTIDE SEQUENCE [LARGE SCALE GENOMIC DNA]</scope>
    <source>
        <strain evidence="2 3">JCM 17098</strain>
    </source>
</reference>
<dbReference type="Pfam" id="PF00583">
    <property type="entry name" value="Acetyltransf_1"/>
    <property type="match status" value="1"/>
</dbReference>
<accession>A0ABS6JN77</accession>
<dbReference type="InterPro" id="IPR000182">
    <property type="entry name" value="GNAT_dom"/>
</dbReference>
<dbReference type="Gene3D" id="3.40.630.30">
    <property type="match status" value="1"/>
</dbReference>
<dbReference type="Proteomes" id="UP000790580">
    <property type="component" value="Unassembled WGS sequence"/>
</dbReference>
<sequence>MIIRKATIDDWSGISRVHVDCIQSAYKEIFPSEILDNFTYVSREKRWKKDLPNTIKKGTMTYVAQDQTGEIIGFTLGGTMRDPRLRIGYLGEIYGLYVHPKYQKQGIGKKLFTSISHYFTSLEFPSLAVWTFDSHSSEDFFQHLGGKKIYDKKTTIGGKELKENAYGWDI</sequence>
<dbReference type="InterPro" id="IPR016181">
    <property type="entry name" value="Acyl_CoA_acyltransferase"/>
</dbReference>
<dbReference type="EMBL" id="JAHQCR010000010">
    <property type="protein sequence ID" value="MBU9720028.1"/>
    <property type="molecule type" value="Genomic_DNA"/>
</dbReference>
<evidence type="ECO:0000259" key="1">
    <source>
        <dbReference type="PROSITE" id="PS51186"/>
    </source>
</evidence>
<evidence type="ECO:0000313" key="3">
    <source>
        <dbReference type="Proteomes" id="UP000790580"/>
    </source>
</evidence>
<proteinExistence type="predicted"/>
<keyword evidence="3" id="KW-1185">Reference proteome</keyword>
<dbReference type="CDD" id="cd04301">
    <property type="entry name" value="NAT_SF"/>
    <property type="match status" value="1"/>
</dbReference>
<gene>
    <name evidence="2" type="ORF">KS407_01060</name>
</gene>
<protein>
    <submittedName>
        <fullName evidence="2">GNAT family N-acetyltransferase</fullName>
    </submittedName>
</protein>